<reference evidence="7" key="1">
    <citation type="submission" date="2016-10" db="EMBL/GenBank/DDBJ databases">
        <authorList>
            <person name="Varghese N."/>
            <person name="Submissions S."/>
        </authorList>
    </citation>
    <scope>NUCLEOTIDE SEQUENCE [LARGE SCALE GENOMIC DNA]</scope>
    <source>
        <strain evidence="7">CGMCC 4.3530</strain>
    </source>
</reference>
<feature type="region of interest" description="Disordered" evidence="4">
    <location>
        <begin position="618"/>
        <end position="643"/>
    </location>
</feature>
<evidence type="ECO:0000313" key="7">
    <source>
        <dbReference type="Proteomes" id="UP000199529"/>
    </source>
</evidence>
<feature type="domain" description="Tyr recombinase" evidence="5">
    <location>
        <begin position="311"/>
        <end position="498"/>
    </location>
</feature>
<evidence type="ECO:0000256" key="1">
    <source>
        <dbReference type="ARBA" id="ARBA00008857"/>
    </source>
</evidence>
<dbReference type="EMBL" id="FNOK01000006">
    <property type="protein sequence ID" value="SDW92488.1"/>
    <property type="molecule type" value="Genomic_DNA"/>
</dbReference>
<keyword evidence="2" id="KW-0238">DNA-binding</keyword>
<dbReference type="GO" id="GO:0003677">
    <property type="term" value="F:DNA binding"/>
    <property type="evidence" value="ECO:0007669"/>
    <property type="project" value="UniProtKB-KW"/>
</dbReference>
<dbReference type="SUPFAM" id="SSF56349">
    <property type="entry name" value="DNA breaking-rejoining enzymes"/>
    <property type="match status" value="1"/>
</dbReference>
<dbReference type="PANTHER" id="PTHR30349:SF41">
    <property type="entry name" value="INTEGRASE_RECOMBINASE PROTEIN MJ0367-RELATED"/>
    <property type="match status" value="1"/>
</dbReference>
<dbReference type="GO" id="GO:0006310">
    <property type="term" value="P:DNA recombination"/>
    <property type="evidence" value="ECO:0007669"/>
    <property type="project" value="UniProtKB-KW"/>
</dbReference>
<dbReference type="STRING" id="418495.SAMN05216215_100693"/>
<dbReference type="Gene3D" id="1.10.443.10">
    <property type="entry name" value="Intergrase catalytic core"/>
    <property type="match status" value="1"/>
</dbReference>
<accession>A0A1H2XII0</accession>
<dbReference type="InterPro" id="IPR011010">
    <property type="entry name" value="DNA_brk_join_enz"/>
</dbReference>
<dbReference type="PROSITE" id="PS51898">
    <property type="entry name" value="TYR_RECOMBINASE"/>
    <property type="match status" value="1"/>
</dbReference>
<proteinExistence type="inferred from homology"/>
<gene>
    <name evidence="6" type="ORF">SAMN05216215_100693</name>
</gene>
<keyword evidence="7" id="KW-1185">Reference proteome</keyword>
<dbReference type="InterPro" id="IPR013762">
    <property type="entry name" value="Integrase-like_cat_sf"/>
</dbReference>
<name>A0A1H2XII0_9PSEU</name>
<dbReference type="InterPro" id="IPR050090">
    <property type="entry name" value="Tyrosine_recombinase_XerCD"/>
</dbReference>
<evidence type="ECO:0000256" key="3">
    <source>
        <dbReference type="ARBA" id="ARBA00023172"/>
    </source>
</evidence>
<dbReference type="Pfam" id="PF00589">
    <property type="entry name" value="Phage_integrase"/>
    <property type="match status" value="1"/>
</dbReference>
<keyword evidence="3" id="KW-0233">DNA recombination</keyword>
<dbReference type="InterPro" id="IPR002104">
    <property type="entry name" value="Integrase_catalytic"/>
</dbReference>
<comment type="similarity">
    <text evidence="1">Belongs to the 'phage' integrase family.</text>
</comment>
<dbReference type="AlphaFoldDB" id="A0A1H2XII0"/>
<protein>
    <submittedName>
        <fullName evidence="6">Site-specific recombinase XerD</fullName>
    </submittedName>
</protein>
<evidence type="ECO:0000256" key="2">
    <source>
        <dbReference type="ARBA" id="ARBA00023125"/>
    </source>
</evidence>
<dbReference type="Proteomes" id="UP000199529">
    <property type="component" value="Unassembled WGS sequence"/>
</dbReference>
<evidence type="ECO:0000256" key="4">
    <source>
        <dbReference type="SAM" id="MobiDB-lite"/>
    </source>
</evidence>
<dbReference type="CDD" id="cd00397">
    <property type="entry name" value="DNA_BRE_C"/>
    <property type="match status" value="1"/>
</dbReference>
<evidence type="ECO:0000313" key="6">
    <source>
        <dbReference type="EMBL" id="SDW92488.1"/>
    </source>
</evidence>
<organism evidence="6 7">
    <name type="scientific">Saccharopolyspora shandongensis</name>
    <dbReference type="NCBI Taxonomy" id="418495"/>
    <lineage>
        <taxon>Bacteria</taxon>
        <taxon>Bacillati</taxon>
        <taxon>Actinomycetota</taxon>
        <taxon>Actinomycetes</taxon>
        <taxon>Pseudonocardiales</taxon>
        <taxon>Pseudonocardiaceae</taxon>
        <taxon>Saccharopolyspora</taxon>
    </lineage>
</organism>
<dbReference type="PANTHER" id="PTHR30349">
    <property type="entry name" value="PHAGE INTEGRASE-RELATED"/>
    <property type="match status" value="1"/>
</dbReference>
<evidence type="ECO:0000259" key="5">
    <source>
        <dbReference type="PROSITE" id="PS51898"/>
    </source>
</evidence>
<sequence>MFLARPADRPAVGCCRYPDGCVYPISSNDLCEGHLYRWQRVGKPALADLPSAVRDRVTPGFSVDGLPPLLTLEFQYLLQVRTDERASRILQATWGCVTRLALTEGVSSLRDRTLDQWRGRASQDPTVRGLLGTALRALADLDRPEDEYEGDVWRPEHLGFSIEERRGVSALNFTAITQEWLRDKAKRWTKVKLGHGELRTVQSQVAVFKCFSRFLAHAYSDRQDDPTVLDRAVLETYVGWLHRHVNDNKAGRGRGKPFSAETRIRHLSTMADFFAYWHRYGWEPALSPTTRIFTDDYPRRSGLKANFIDEYLMEQIESEENLALLEPETRTMVLICRDEGLRIGEALTLKTDCLKQTPSGRWALVHYKSKDKSFRAIPASRVVVEAIREQHQRVLRRFDDGCPWLFPRAQMNPDGRHHMTYTTITRRFDAWLSRIRLVDIHGRPARVTWHQFRHTLGTRMANAGVSGRTIREVLGHTSWEMQEHYSRISDETLRREYEEKYEVRFNLKGEAVRVRRDSDLSAVEWLAEKIGRRLHAVAGGWCGRHIARPCPKTAADGCYVCEDFQTDQKFLPIHEDTLLRARELQATTEAAGRTRAAETNARLADSVEHLIIRITDEESDLRARTPDADKPDHTRTEGAADAS</sequence>
<dbReference type="GO" id="GO:0015074">
    <property type="term" value="P:DNA integration"/>
    <property type="evidence" value="ECO:0007669"/>
    <property type="project" value="InterPro"/>
</dbReference>